<dbReference type="EMBL" id="GEBQ01015226">
    <property type="protein sequence ID" value="JAT24751.1"/>
    <property type="molecule type" value="Transcribed_RNA"/>
</dbReference>
<dbReference type="AlphaFoldDB" id="A0A1B6LLY7"/>
<feature type="non-terminal residue" evidence="1">
    <location>
        <position position="1"/>
    </location>
</feature>
<accession>A0A1B6LLY7</accession>
<gene>
    <name evidence="1" type="ORF">g.2682</name>
</gene>
<protein>
    <submittedName>
        <fullName evidence="1">Uncharacterized protein</fullName>
    </submittedName>
</protein>
<evidence type="ECO:0000313" key="1">
    <source>
        <dbReference type="EMBL" id="JAT24751.1"/>
    </source>
</evidence>
<organism evidence="1">
    <name type="scientific">Graphocephala atropunctata</name>
    <dbReference type="NCBI Taxonomy" id="36148"/>
    <lineage>
        <taxon>Eukaryota</taxon>
        <taxon>Metazoa</taxon>
        <taxon>Ecdysozoa</taxon>
        <taxon>Arthropoda</taxon>
        <taxon>Hexapoda</taxon>
        <taxon>Insecta</taxon>
        <taxon>Pterygota</taxon>
        <taxon>Neoptera</taxon>
        <taxon>Paraneoptera</taxon>
        <taxon>Hemiptera</taxon>
        <taxon>Auchenorrhyncha</taxon>
        <taxon>Membracoidea</taxon>
        <taxon>Cicadellidae</taxon>
        <taxon>Cicadellinae</taxon>
        <taxon>Cicadellini</taxon>
        <taxon>Graphocephala</taxon>
    </lineage>
</organism>
<name>A0A1B6LLY7_9HEMI</name>
<reference evidence="1" key="1">
    <citation type="submission" date="2015-11" db="EMBL/GenBank/DDBJ databases">
        <title>De novo transcriptome assembly of four potential Pierce s Disease insect vectors from Arizona vineyards.</title>
        <authorList>
            <person name="Tassone E.E."/>
        </authorList>
    </citation>
    <scope>NUCLEOTIDE SEQUENCE</scope>
</reference>
<sequence length="523" mass="58431">NITSTIPIIHLDLNSTTNEIFENELLINVTNKAQSANEGLTTTVGGQSEIETSKTVFYDILSDSVTLPHDEHVYNNTLKNEINIEHNELSNVIDRQFTTDTVDVDRKLNTSGKTSANITLLQGEYCNENQGSTDNLTDIDAFIPKTKLEDNLETIDNKNSVDSKPKCSILTPDAGSESKNSEQPVKLLITNQINEQTNVDFSLVENSTEINNETEFLKFNNGEIQTNEVKESIPNDLYKQRLITTNDNLSKPLEMNTPGLEFNLTSQTESAITIKVEVTSEFHVNALVGENTSESYGTWGSNAPNTELFDRISLNTSSSQNSTSNNFLFEISNSSVNKSKIISKMLHETINTVNFNDDNPHERTDNISTAVDVYENLEVITEIYDKALDFEQNTTEVLLTQTNALLYKENPNDINNTDLYELTSHNKTQDTTLLGKERGSALDKSNHIGYEIDDLIRSSLNISSNKQFQNKTLVFLENSSSRNVNVTSIQASNTSCCQQNEQSNNTDCCENYQNVSVPPTEFT</sequence>
<proteinExistence type="predicted"/>